<accession>A0A6G9CP23</accession>
<evidence type="ECO:0000313" key="2">
    <source>
        <dbReference type="Proteomes" id="UP000502345"/>
    </source>
</evidence>
<dbReference type="AlphaFoldDB" id="A0A6G9CP23"/>
<sequence length="53" mass="6008">MTEAHETDPARPLGAVVEEYLSGLTEQDFTDLVARTREPAQEETLYPASWRTQ</sequence>
<proteinExistence type="predicted"/>
<dbReference type="Proteomes" id="UP000502345">
    <property type="component" value="Chromosome"/>
</dbReference>
<dbReference type="EMBL" id="CP050124">
    <property type="protein sequence ID" value="QIP38619.1"/>
    <property type="molecule type" value="Genomic_DNA"/>
</dbReference>
<reference evidence="1 2" key="1">
    <citation type="submission" date="2020-03" db="EMBL/GenBank/DDBJ databases">
        <title>Screen low temperature-resistant strains for efficient degradation of petroleum hydrocarbons under the low temperature.</title>
        <authorList>
            <person name="Wang Y."/>
            <person name="Chen J."/>
        </authorList>
    </citation>
    <scope>NUCLEOTIDE SEQUENCE [LARGE SCALE GENOMIC DNA]</scope>
    <source>
        <strain evidence="1 2">KB1</strain>
    </source>
</reference>
<name>A0A6G9CP23_RHOER</name>
<gene>
    <name evidence="1" type="ORF">G9444_1375</name>
</gene>
<organism evidence="1 2">
    <name type="scientific">Rhodococcus erythropolis</name>
    <name type="common">Arthrobacter picolinophilus</name>
    <dbReference type="NCBI Taxonomy" id="1833"/>
    <lineage>
        <taxon>Bacteria</taxon>
        <taxon>Bacillati</taxon>
        <taxon>Actinomycetota</taxon>
        <taxon>Actinomycetes</taxon>
        <taxon>Mycobacteriales</taxon>
        <taxon>Nocardiaceae</taxon>
        <taxon>Rhodococcus</taxon>
        <taxon>Rhodococcus erythropolis group</taxon>
    </lineage>
</organism>
<protein>
    <submittedName>
        <fullName evidence="1">Uncharacterized protein</fullName>
    </submittedName>
</protein>
<evidence type="ECO:0000313" key="1">
    <source>
        <dbReference type="EMBL" id="QIP38619.1"/>
    </source>
</evidence>
<dbReference type="RefSeq" id="WP_166501951.1">
    <property type="nucleotide sequence ID" value="NZ_CP050124.1"/>
</dbReference>